<dbReference type="EMBL" id="LNQB01000081">
    <property type="protein sequence ID" value="OAP43090.1"/>
    <property type="molecule type" value="Genomic_DNA"/>
</dbReference>
<dbReference type="Pfam" id="PF01266">
    <property type="entry name" value="DAO"/>
    <property type="match status" value="1"/>
</dbReference>
<protein>
    <submittedName>
        <fullName evidence="3">Amino acid dehydrogenase</fullName>
    </submittedName>
</protein>
<dbReference type="OrthoDB" id="9805337at2"/>
<gene>
    <name evidence="3" type="ORF">ATB98_15740</name>
</gene>
<evidence type="ECO:0000313" key="4">
    <source>
        <dbReference type="Proteomes" id="UP000078507"/>
    </source>
</evidence>
<keyword evidence="1" id="KW-0560">Oxidoreductase</keyword>
<evidence type="ECO:0000259" key="2">
    <source>
        <dbReference type="Pfam" id="PF01266"/>
    </source>
</evidence>
<dbReference type="SUPFAM" id="SSF54373">
    <property type="entry name" value="FAD-linked reductases, C-terminal domain"/>
    <property type="match status" value="1"/>
</dbReference>
<organism evidence="3 4">
    <name type="scientific">Sinorhizobium saheli</name>
    <dbReference type="NCBI Taxonomy" id="36856"/>
    <lineage>
        <taxon>Bacteria</taxon>
        <taxon>Pseudomonadati</taxon>
        <taxon>Pseudomonadota</taxon>
        <taxon>Alphaproteobacteria</taxon>
        <taxon>Hyphomicrobiales</taxon>
        <taxon>Rhizobiaceae</taxon>
        <taxon>Sinorhizobium/Ensifer group</taxon>
        <taxon>Sinorhizobium</taxon>
    </lineage>
</organism>
<feature type="domain" description="FAD dependent oxidoreductase" evidence="2">
    <location>
        <begin position="6"/>
        <end position="395"/>
    </location>
</feature>
<dbReference type="PANTHER" id="PTHR13847">
    <property type="entry name" value="SARCOSINE DEHYDROGENASE-RELATED"/>
    <property type="match status" value="1"/>
</dbReference>
<dbReference type="InterPro" id="IPR036188">
    <property type="entry name" value="FAD/NAD-bd_sf"/>
</dbReference>
<name>A0A178Y699_SINSA</name>
<dbReference type="SUPFAM" id="SSF51905">
    <property type="entry name" value="FAD/NAD(P)-binding domain"/>
    <property type="match status" value="1"/>
</dbReference>
<dbReference type="Gene3D" id="3.50.50.60">
    <property type="entry name" value="FAD/NAD(P)-binding domain"/>
    <property type="match status" value="2"/>
</dbReference>
<accession>A0A178Y699</accession>
<dbReference type="Gene3D" id="3.30.9.10">
    <property type="entry name" value="D-Amino Acid Oxidase, subunit A, domain 2"/>
    <property type="match status" value="1"/>
</dbReference>
<evidence type="ECO:0000256" key="1">
    <source>
        <dbReference type="ARBA" id="ARBA00023002"/>
    </source>
</evidence>
<keyword evidence="4" id="KW-1185">Reference proteome</keyword>
<dbReference type="AlphaFoldDB" id="A0A178Y699"/>
<evidence type="ECO:0000313" key="3">
    <source>
        <dbReference type="EMBL" id="OAP43090.1"/>
    </source>
</evidence>
<reference evidence="3 4" key="1">
    <citation type="submission" date="2015-11" db="EMBL/GenBank/DDBJ databases">
        <title>Ensifer anhuiense sp. nov., an effective nitrogen fixation bacterium with Glycine soja.</title>
        <authorList>
            <person name="Yan H."/>
            <person name="Chen W."/>
        </authorList>
    </citation>
    <scope>NUCLEOTIDE SEQUENCE [LARGE SCALE GENOMIC DNA]</scope>
    <source>
        <strain evidence="3 4">LMG 7837</strain>
    </source>
</reference>
<proteinExistence type="predicted"/>
<dbReference type="STRING" id="36856.ATB98_15740"/>
<dbReference type="PANTHER" id="PTHR13847:SF289">
    <property type="entry name" value="GLYCINE OXIDASE"/>
    <property type="match status" value="1"/>
</dbReference>
<dbReference type="GO" id="GO:0005737">
    <property type="term" value="C:cytoplasm"/>
    <property type="evidence" value="ECO:0007669"/>
    <property type="project" value="TreeGrafter"/>
</dbReference>
<sequence>MAVTSVIVIGAGIVGLSVAFEALQSGASVTIVDRDPAGDKASYGNAGGIAVTEVIPASVPGLWKKVPFWLLDPLGPLALRVGHTPQMVPWLWRFARVGSASEVGRISKALASINSRVYDDLVPLFNKVGLAGDLFRRGALTVYETENGFLRDEHEWEIKRALGVEMQALSAREVTDMEPALGPIVQRGVFTPQWSHITDPKKVVDVLRMWLVANGAKIVQGQVDRVYSTGDGAEIALNGGTTLAATKLVIAAGAWSARFARQLGDRVLLESERGYNTTIAAPGVTLEREVIFADRKFVATPLSVGLRIGGAAEFGGLQSPPNFKRSKALVKLAKLYLPGLREQGGVEWAGHRPATPDSLPVIGRSSASQHIIYAFGHGHLGLTQGPTTGKIVGDLLFDRSPSLDLSPFSAARFSFRKEK</sequence>
<dbReference type="InterPro" id="IPR006076">
    <property type="entry name" value="FAD-dep_OxRdtase"/>
</dbReference>
<dbReference type="RefSeq" id="WP_066876285.1">
    <property type="nucleotide sequence ID" value="NZ_LNQB01000081.1"/>
</dbReference>
<dbReference type="Proteomes" id="UP000078507">
    <property type="component" value="Unassembled WGS sequence"/>
</dbReference>
<dbReference type="GO" id="GO:0016491">
    <property type="term" value="F:oxidoreductase activity"/>
    <property type="evidence" value="ECO:0007669"/>
    <property type="project" value="UniProtKB-KW"/>
</dbReference>
<comment type="caution">
    <text evidence="3">The sequence shown here is derived from an EMBL/GenBank/DDBJ whole genome shotgun (WGS) entry which is preliminary data.</text>
</comment>